<dbReference type="AlphaFoldDB" id="A0ABD5V8C4"/>
<feature type="domain" description="Transcription regulator PadR N-terminal" evidence="1">
    <location>
        <begin position="11"/>
        <end position="79"/>
    </location>
</feature>
<gene>
    <name evidence="2" type="ORF">ACFQGH_11305</name>
</gene>
<evidence type="ECO:0000313" key="3">
    <source>
        <dbReference type="Proteomes" id="UP001596312"/>
    </source>
</evidence>
<dbReference type="EMBL" id="JBHSXQ010000003">
    <property type="protein sequence ID" value="MFC6905782.1"/>
    <property type="molecule type" value="Genomic_DNA"/>
</dbReference>
<proteinExistence type="predicted"/>
<dbReference type="InterPro" id="IPR036388">
    <property type="entry name" value="WH-like_DNA-bd_sf"/>
</dbReference>
<protein>
    <submittedName>
        <fullName evidence="2">Helix-turn-helix transcriptional regulator</fullName>
    </submittedName>
</protein>
<evidence type="ECO:0000259" key="1">
    <source>
        <dbReference type="Pfam" id="PF03551"/>
    </source>
</evidence>
<organism evidence="2 3">
    <name type="scientific">Halalkalicoccus tibetensis</name>
    <dbReference type="NCBI Taxonomy" id="175632"/>
    <lineage>
        <taxon>Archaea</taxon>
        <taxon>Methanobacteriati</taxon>
        <taxon>Methanobacteriota</taxon>
        <taxon>Stenosarchaea group</taxon>
        <taxon>Halobacteria</taxon>
        <taxon>Halobacteriales</taxon>
        <taxon>Halococcaceae</taxon>
        <taxon>Halalkalicoccus</taxon>
    </lineage>
</organism>
<keyword evidence="3" id="KW-1185">Reference proteome</keyword>
<sequence>MKELTAFQRDLLCVISGLDKPHGVAVKDEIEEYYGREIPPGRLYPNLDELVKADLVSKGQHDLRTNAYILTEQGKQRIATHEEWISNYRVANS</sequence>
<dbReference type="SUPFAM" id="SSF46785">
    <property type="entry name" value="Winged helix' DNA-binding domain"/>
    <property type="match status" value="1"/>
</dbReference>
<dbReference type="Pfam" id="PF03551">
    <property type="entry name" value="PadR"/>
    <property type="match status" value="1"/>
</dbReference>
<dbReference type="InterPro" id="IPR036390">
    <property type="entry name" value="WH_DNA-bd_sf"/>
</dbReference>
<evidence type="ECO:0000313" key="2">
    <source>
        <dbReference type="EMBL" id="MFC6905782.1"/>
    </source>
</evidence>
<reference evidence="2 3" key="1">
    <citation type="journal article" date="2019" name="Int. J. Syst. Evol. Microbiol.">
        <title>The Global Catalogue of Microorganisms (GCM) 10K type strain sequencing project: providing services to taxonomists for standard genome sequencing and annotation.</title>
        <authorList>
            <consortium name="The Broad Institute Genomics Platform"/>
            <consortium name="The Broad Institute Genome Sequencing Center for Infectious Disease"/>
            <person name="Wu L."/>
            <person name="Ma J."/>
        </authorList>
    </citation>
    <scope>NUCLEOTIDE SEQUENCE [LARGE SCALE GENOMIC DNA]</scope>
    <source>
        <strain evidence="2 3">CGMCC 1.3240</strain>
    </source>
</reference>
<comment type="caution">
    <text evidence="2">The sequence shown here is derived from an EMBL/GenBank/DDBJ whole genome shotgun (WGS) entry which is preliminary data.</text>
</comment>
<dbReference type="RefSeq" id="WP_340604310.1">
    <property type="nucleotide sequence ID" value="NZ_JBBMXV010000003.1"/>
</dbReference>
<dbReference type="Proteomes" id="UP001596312">
    <property type="component" value="Unassembled WGS sequence"/>
</dbReference>
<accession>A0ABD5V8C4</accession>
<dbReference type="Gene3D" id="1.10.10.10">
    <property type="entry name" value="Winged helix-like DNA-binding domain superfamily/Winged helix DNA-binding domain"/>
    <property type="match status" value="1"/>
</dbReference>
<name>A0ABD5V8C4_9EURY</name>
<dbReference type="InterPro" id="IPR005149">
    <property type="entry name" value="Tscrpt_reg_PadR_N"/>
</dbReference>